<dbReference type="Proteomes" id="UP000052052">
    <property type="component" value="Unassembled WGS sequence"/>
</dbReference>
<comment type="caution">
    <text evidence="2">The sequence shown here is derived from an EMBL/GenBank/DDBJ whole genome shotgun (WGS) entry which is preliminary data.</text>
</comment>
<dbReference type="EMBL" id="LDJL01000023">
    <property type="protein sequence ID" value="KRG67378.1"/>
    <property type="molecule type" value="Genomic_DNA"/>
</dbReference>
<dbReference type="PATRIC" id="fig|344882.3.peg.1866"/>
<feature type="transmembrane region" description="Helical" evidence="1">
    <location>
        <begin position="56"/>
        <end position="75"/>
    </location>
</feature>
<dbReference type="Pfam" id="PF09842">
    <property type="entry name" value="DUF2069"/>
    <property type="match status" value="1"/>
</dbReference>
<keyword evidence="1" id="KW-1133">Transmembrane helix</keyword>
<protein>
    <submittedName>
        <fullName evidence="2">Membrane protein</fullName>
    </submittedName>
</protein>
<keyword evidence="3" id="KW-1185">Reference proteome</keyword>
<organism evidence="2 3">
    <name type="scientific">Pseudoxanthomonas dokdonensis</name>
    <dbReference type="NCBI Taxonomy" id="344882"/>
    <lineage>
        <taxon>Bacteria</taxon>
        <taxon>Pseudomonadati</taxon>
        <taxon>Pseudomonadota</taxon>
        <taxon>Gammaproteobacteria</taxon>
        <taxon>Lysobacterales</taxon>
        <taxon>Lysobacteraceae</taxon>
        <taxon>Pseudoxanthomonas</taxon>
    </lineage>
</organism>
<dbReference type="STRING" id="344882.ABB29_15655"/>
<evidence type="ECO:0000313" key="2">
    <source>
        <dbReference type="EMBL" id="KRG67378.1"/>
    </source>
</evidence>
<name>A0A0R0CM56_9GAMM</name>
<reference evidence="2 3" key="1">
    <citation type="submission" date="2015-05" db="EMBL/GenBank/DDBJ databases">
        <title>Genome sequencing and analysis of members of genus Stenotrophomonas.</title>
        <authorList>
            <person name="Patil P.P."/>
            <person name="Midha S."/>
            <person name="Patil P.B."/>
        </authorList>
    </citation>
    <scope>NUCLEOTIDE SEQUENCE [LARGE SCALE GENOMIC DNA]</scope>
    <source>
        <strain evidence="2 3">DSM 21858</strain>
    </source>
</reference>
<dbReference type="AlphaFoldDB" id="A0A0R0CM56"/>
<accession>A0A0R0CM56</accession>
<keyword evidence="1" id="KW-0472">Membrane</keyword>
<evidence type="ECO:0000313" key="3">
    <source>
        <dbReference type="Proteomes" id="UP000052052"/>
    </source>
</evidence>
<keyword evidence="1" id="KW-0812">Transmembrane</keyword>
<evidence type="ECO:0000256" key="1">
    <source>
        <dbReference type="SAM" id="Phobius"/>
    </source>
</evidence>
<proteinExistence type="predicted"/>
<dbReference type="InterPro" id="IPR018643">
    <property type="entry name" value="DUF2069_membrane"/>
</dbReference>
<sequence length="112" mass="12195">MRGSRRLLVLALAALALDYALWFHADKHLAAVLLVFVLPPLLLLPGVALDNAKAAFWAGVFGLFWFSHGVMVAWSRPAEAAFAWTALLLALVIVVSSSWPGLAGRFAGKRRR</sequence>
<feature type="transmembrane region" description="Helical" evidence="1">
    <location>
        <begin position="81"/>
        <end position="102"/>
    </location>
</feature>
<gene>
    <name evidence="2" type="ORF">ABB29_15655</name>
</gene>
<feature type="transmembrane region" description="Helical" evidence="1">
    <location>
        <begin position="30"/>
        <end position="49"/>
    </location>
</feature>